<dbReference type="PROSITE" id="PS00061">
    <property type="entry name" value="ADH_SHORT"/>
    <property type="match status" value="1"/>
</dbReference>
<evidence type="ECO:0000313" key="4">
    <source>
        <dbReference type="EMBL" id="KGI81505.1"/>
    </source>
</evidence>
<dbReference type="Gene3D" id="3.40.50.720">
    <property type="entry name" value="NAD(P)-binding Rossmann-like Domain"/>
    <property type="match status" value="1"/>
</dbReference>
<evidence type="ECO:0000256" key="2">
    <source>
        <dbReference type="ARBA" id="ARBA00023002"/>
    </source>
</evidence>
<accession>A0A099D824</accession>
<dbReference type="PRINTS" id="PR00081">
    <property type="entry name" value="GDHRDH"/>
</dbReference>
<dbReference type="eggNOG" id="COG0300">
    <property type="taxonomic scope" value="Bacteria"/>
</dbReference>
<keyword evidence="5" id="KW-1185">Reference proteome</keyword>
<protein>
    <submittedName>
        <fullName evidence="3">SDR family oxidoreductase</fullName>
    </submittedName>
</protein>
<proteinExistence type="inferred from homology"/>
<organism evidence="3 6">
    <name type="scientific">Actinopolyspora erythraea</name>
    <dbReference type="NCBI Taxonomy" id="414996"/>
    <lineage>
        <taxon>Bacteria</taxon>
        <taxon>Bacillati</taxon>
        <taxon>Actinomycetota</taxon>
        <taxon>Actinomycetes</taxon>
        <taxon>Actinopolysporales</taxon>
        <taxon>Actinopolysporaceae</taxon>
        <taxon>Actinopolyspora</taxon>
    </lineage>
</organism>
<reference evidence="4 5" key="1">
    <citation type="journal article" date="2014" name="PLoS ONE">
        <title>Identification and Characterization of a New Erythromycin Biosynthetic Gene Cluster in Actinopolyspora erythraea YIM90600, a Novel Erythronolide-Producing Halophilic Actinomycete Isolated from Salt Field.</title>
        <authorList>
            <person name="Chen D."/>
            <person name="Feng J."/>
            <person name="Huang L."/>
            <person name="Zhang Q."/>
            <person name="Wu J."/>
            <person name="Zhu X."/>
            <person name="Duan Y."/>
            <person name="Xu Z."/>
        </authorList>
    </citation>
    <scope>NUCLEOTIDE SEQUENCE [LARGE SCALE GENOMIC DNA]</scope>
    <source>
        <strain evidence="4 5">YIM90600</strain>
    </source>
</reference>
<dbReference type="PANTHER" id="PTHR44196">
    <property type="entry name" value="DEHYDROGENASE/REDUCTASE SDR FAMILY MEMBER 7B"/>
    <property type="match status" value="1"/>
</dbReference>
<dbReference type="AlphaFoldDB" id="A0A099D824"/>
<dbReference type="EMBL" id="CP022752">
    <property type="protein sequence ID" value="ASU78748.1"/>
    <property type="molecule type" value="Genomic_DNA"/>
</dbReference>
<dbReference type="Proteomes" id="UP000029737">
    <property type="component" value="Unassembled WGS sequence"/>
</dbReference>
<dbReference type="HOGENOM" id="CLU_010194_2_1_11"/>
<dbReference type="GO" id="GO:0016020">
    <property type="term" value="C:membrane"/>
    <property type="evidence" value="ECO:0007669"/>
    <property type="project" value="TreeGrafter"/>
</dbReference>
<dbReference type="CDD" id="cd05233">
    <property type="entry name" value="SDR_c"/>
    <property type="match status" value="1"/>
</dbReference>
<evidence type="ECO:0000313" key="6">
    <source>
        <dbReference type="Proteomes" id="UP000215043"/>
    </source>
</evidence>
<gene>
    <name evidence="3" type="ORF">CDG81_11195</name>
    <name evidence="4" type="ORF">IL38_11250</name>
</gene>
<dbReference type="SUPFAM" id="SSF51735">
    <property type="entry name" value="NAD(P)-binding Rossmann-fold domains"/>
    <property type="match status" value="1"/>
</dbReference>
<evidence type="ECO:0000256" key="1">
    <source>
        <dbReference type="ARBA" id="ARBA00006484"/>
    </source>
</evidence>
<dbReference type="Proteomes" id="UP000215043">
    <property type="component" value="Chromosome"/>
</dbReference>
<dbReference type="Pfam" id="PF00106">
    <property type="entry name" value="adh_short"/>
    <property type="match status" value="1"/>
</dbReference>
<dbReference type="PANTHER" id="PTHR44196:SF1">
    <property type="entry name" value="DEHYDROGENASE_REDUCTASE SDR FAMILY MEMBER 7B"/>
    <property type="match status" value="1"/>
</dbReference>
<dbReference type="InterPro" id="IPR020904">
    <property type="entry name" value="Sc_DH/Rdtase_CS"/>
</dbReference>
<dbReference type="KEGG" id="aey:CDG81_11195"/>
<reference evidence="3 6" key="2">
    <citation type="submission" date="2017-08" db="EMBL/GenBank/DDBJ databases">
        <title>The complete genome sequence of moderately halophilic actinomycete Actinopolyspora erythraea YIM 90600, the producer of novel erythromycin, novel actinopolysporins A-C and tubercidin.</title>
        <authorList>
            <person name="Yin M."/>
            <person name="Tang S."/>
        </authorList>
    </citation>
    <scope>NUCLEOTIDE SEQUENCE [LARGE SCALE GENOMIC DNA]</scope>
    <source>
        <strain evidence="3 6">YIM 90600</strain>
    </source>
</reference>
<sequence>MRLRNKNALVVGASGTLGGKLAHKLHEAGMNTYLAGRDRDALAAVSSELGGAAHSTFEAIDTDSCRRVVETAADSLAGLDLVLVATGVAAFGPTANTEDAVTEHLLTVNTLAPVVLGRASLPHLEQRGGTLAVLSAILADHPTAGMADYSASKAALSAWLTATRREARRRGVDVFDIRPPHVATGLAERALSGTPPRTPPAADTDEVVETIVSGIRDSAHELRYDLDEQQLRLVF</sequence>
<keyword evidence="2" id="KW-0560">Oxidoreductase</keyword>
<dbReference type="GO" id="GO:0016491">
    <property type="term" value="F:oxidoreductase activity"/>
    <property type="evidence" value="ECO:0007669"/>
    <property type="project" value="UniProtKB-KW"/>
</dbReference>
<dbReference type="RefSeq" id="WP_043573184.1">
    <property type="nucleotide sequence ID" value="NZ_CP022752.1"/>
</dbReference>
<dbReference type="InterPro" id="IPR036291">
    <property type="entry name" value="NAD(P)-bd_dom_sf"/>
</dbReference>
<name>A0A099D824_9ACTN</name>
<comment type="similarity">
    <text evidence="1">Belongs to the short-chain dehydrogenases/reductases (SDR) family.</text>
</comment>
<dbReference type="InterPro" id="IPR002347">
    <property type="entry name" value="SDR_fam"/>
</dbReference>
<dbReference type="EMBL" id="JPMV01000018">
    <property type="protein sequence ID" value="KGI81505.1"/>
    <property type="molecule type" value="Genomic_DNA"/>
</dbReference>
<evidence type="ECO:0000313" key="5">
    <source>
        <dbReference type="Proteomes" id="UP000029737"/>
    </source>
</evidence>
<dbReference type="OrthoDB" id="3784334at2"/>
<evidence type="ECO:0000313" key="3">
    <source>
        <dbReference type="EMBL" id="ASU78748.1"/>
    </source>
</evidence>